<dbReference type="EMBL" id="JRTT01000004">
    <property type="protein sequence ID" value="KHD78446.1"/>
    <property type="molecule type" value="Genomic_DNA"/>
</dbReference>
<dbReference type="eggNOG" id="COG1216">
    <property type="taxonomic scope" value="Bacteria"/>
</dbReference>
<dbReference type="RefSeq" id="WP_043522635.1">
    <property type="nucleotide sequence ID" value="NZ_BAABKU010000008.1"/>
</dbReference>
<reference evidence="1 2" key="1">
    <citation type="submission" date="2014-10" db="EMBL/GenBank/DDBJ databases">
        <title>Draft genome sequence of Actinoplanes utahensis NRRL 12052.</title>
        <authorList>
            <person name="Velasco-Bucheli B."/>
            <person name="del Cerro C."/>
            <person name="Hormigo D."/>
            <person name="Garcia J.L."/>
            <person name="Acebal C."/>
            <person name="Arroyo M."/>
            <person name="de la Mata I."/>
        </authorList>
    </citation>
    <scope>NUCLEOTIDE SEQUENCE [LARGE SCALE GENOMIC DNA]</scope>
    <source>
        <strain evidence="1 2">NRRL 12052</strain>
    </source>
</reference>
<dbReference type="AlphaFoldDB" id="A0A0A6USQ0"/>
<organism evidence="1 2">
    <name type="scientific">Actinoplanes utahensis</name>
    <dbReference type="NCBI Taxonomy" id="1869"/>
    <lineage>
        <taxon>Bacteria</taxon>
        <taxon>Bacillati</taxon>
        <taxon>Actinomycetota</taxon>
        <taxon>Actinomycetes</taxon>
        <taxon>Micromonosporales</taxon>
        <taxon>Micromonosporaceae</taxon>
        <taxon>Actinoplanes</taxon>
    </lineage>
</organism>
<proteinExistence type="predicted"/>
<dbReference type="STRING" id="1869.MB27_04245"/>
<name>A0A0A6USQ0_ACTUT</name>
<dbReference type="Proteomes" id="UP000054537">
    <property type="component" value="Unassembled WGS sequence"/>
</dbReference>
<comment type="caution">
    <text evidence="1">The sequence shown here is derived from an EMBL/GenBank/DDBJ whole genome shotgun (WGS) entry which is preliminary data.</text>
</comment>
<protein>
    <submittedName>
        <fullName evidence="1">Uncharacterized protein</fullName>
    </submittedName>
</protein>
<dbReference type="OrthoDB" id="4858593at2"/>
<accession>A0A0A6USQ0</accession>
<keyword evidence="2" id="KW-1185">Reference proteome</keyword>
<evidence type="ECO:0000313" key="2">
    <source>
        <dbReference type="Proteomes" id="UP000054537"/>
    </source>
</evidence>
<sequence>MHHGNHFYGHAHVLAEYCGLDGGDPPRIEGYLQHGWNVVDGLGAGTPYAPGRPIFVWSERTRRRAWSMDRPLATVIGAPFLYILRSTEDDAPEQPREGTIWYPFHGWEGQKVSGDHHRLIDEITATEPGPITFCLYWNEFQDERIRALYERSGRVICHGYRGYMRMRTDPRFLHNQLAELRRHKRVASNRLSTAILYGAAAGCDPAVYGDPMYLDGEDTPTAARIRREWPELHGTAPDPETARATALAELGDGHLASPAELRAILGWPAFGAGLPAKVAA</sequence>
<gene>
    <name evidence="1" type="ORF">MB27_04245</name>
</gene>
<evidence type="ECO:0000313" key="1">
    <source>
        <dbReference type="EMBL" id="KHD78446.1"/>
    </source>
</evidence>